<dbReference type="InterPro" id="IPR011055">
    <property type="entry name" value="Dup_hybrid_motif"/>
</dbReference>
<dbReference type="SUPFAM" id="SSF51261">
    <property type="entry name" value="Duplicated hybrid motif"/>
    <property type="match status" value="1"/>
</dbReference>
<keyword evidence="3" id="KW-1185">Reference proteome</keyword>
<dbReference type="Proteomes" id="UP001222770">
    <property type="component" value="Unassembled WGS sequence"/>
</dbReference>
<dbReference type="InterPro" id="IPR050570">
    <property type="entry name" value="Cell_wall_metabolism_enzyme"/>
</dbReference>
<dbReference type="CDD" id="cd12797">
    <property type="entry name" value="M23_peptidase"/>
    <property type="match status" value="1"/>
</dbReference>
<sequence>MAVAAGIAAAQPAPLIALRGKAIQGGWMRGQAPAGTTALLLDGKPVPLAADGAFLIAFDRDAAPQATLVAQRSGLPDLVQPIAVAPRAWAIQNVNVALRPPGLPDAEFQRIRAGELAQIKAARAQATDAQGWRQAMLKPAAGRISGHFGSQRIYQGQPGAYHSGTDIAGGAGAPILAPADGVVVLAAETPFTLEGHLVILDHGMGLNSAFLHASVLKVKVGDRVVQGQEIARIGSTGRATGPHLHWGLTWQGKRLDPELFL</sequence>
<evidence type="ECO:0000313" key="2">
    <source>
        <dbReference type="EMBL" id="MDF8333035.1"/>
    </source>
</evidence>
<evidence type="ECO:0000259" key="1">
    <source>
        <dbReference type="Pfam" id="PF01551"/>
    </source>
</evidence>
<evidence type="ECO:0000313" key="3">
    <source>
        <dbReference type="Proteomes" id="UP001222770"/>
    </source>
</evidence>
<dbReference type="EMBL" id="JAROCY010000005">
    <property type="protein sequence ID" value="MDF8333035.1"/>
    <property type="molecule type" value="Genomic_DNA"/>
</dbReference>
<dbReference type="Gene3D" id="2.70.70.10">
    <property type="entry name" value="Glucose Permease (Domain IIA)"/>
    <property type="match status" value="1"/>
</dbReference>
<gene>
    <name evidence="2" type="ORF">POM99_07470</name>
</gene>
<dbReference type="PANTHER" id="PTHR21666">
    <property type="entry name" value="PEPTIDASE-RELATED"/>
    <property type="match status" value="1"/>
</dbReference>
<dbReference type="Pfam" id="PF01551">
    <property type="entry name" value="Peptidase_M23"/>
    <property type="match status" value="1"/>
</dbReference>
<name>A0ABT6CGI0_9SPHN</name>
<protein>
    <submittedName>
        <fullName evidence="2">M23 family metallopeptidase</fullName>
    </submittedName>
</protein>
<comment type="caution">
    <text evidence="2">The sequence shown here is derived from an EMBL/GenBank/DDBJ whole genome shotgun (WGS) entry which is preliminary data.</text>
</comment>
<dbReference type="PANTHER" id="PTHR21666:SF285">
    <property type="entry name" value="M23 FAMILY METALLOPEPTIDASE"/>
    <property type="match status" value="1"/>
</dbReference>
<dbReference type="InterPro" id="IPR016047">
    <property type="entry name" value="M23ase_b-sheet_dom"/>
</dbReference>
<feature type="domain" description="M23ase beta-sheet core" evidence="1">
    <location>
        <begin position="161"/>
        <end position="257"/>
    </location>
</feature>
<reference evidence="2 3" key="1">
    <citation type="submission" date="2023-03" db="EMBL/GenBank/DDBJ databases">
        <title>Novosphingobium cyanobacteriorum sp. nov., isolated from a eutrophic reservoir during the Microcystis bloom period.</title>
        <authorList>
            <person name="Kang M."/>
            <person name="Le V."/>
            <person name="Ko S.-R."/>
            <person name="Lee S.-A."/>
            <person name="Ahn C.-Y."/>
        </authorList>
    </citation>
    <scope>NUCLEOTIDE SEQUENCE [LARGE SCALE GENOMIC DNA]</scope>
    <source>
        <strain evidence="2 3">HBC54</strain>
    </source>
</reference>
<proteinExistence type="predicted"/>
<organism evidence="2 3">
    <name type="scientific">Novosphingobium cyanobacteriorum</name>
    <dbReference type="NCBI Taxonomy" id="3024215"/>
    <lineage>
        <taxon>Bacteria</taxon>
        <taxon>Pseudomonadati</taxon>
        <taxon>Pseudomonadota</taxon>
        <taxon>Alphaproteobacteria</taxon>
        <taxon>Sphingomonadales</taxon>
        <taxon>Sphingomonadaceae</taxon>
        <taxon>Novosphingobium</taxon>
    </lineage>
</organism>
<accession>A0ABT6CGI0</accession>